<dbReference type="AlphaFoldDB" id="A0A448YU98"/>
<keyword evidence="4" id="KW-1185">Reference proteome</keyword>
<feature type="domain" description="Protein kinase" evidence="2">
    <location>
        <begin position="306"/>
        <end position="672"/>
    </location>
</feature>
<gene>
    <name evidence="3" type="ORF">PSNMU_V1.4_AUG-EV-PASAV3_0001440</name>
</gene>
<sequence length="672" mass="73734">MLRAGGTILRASLVPKRQWVPNTPSGRPAPATPKGQERSLFLRAPRRNPHPRKRPGVPAHRAGLRFHGTARLSVANPRPKGASASVLFASSKRGLVLGGCCLVATTATALSVGVGWARVPATTECDGAVAVAVDVDERDRQSERDRPGLRAGTQTGWDGDLWSRIARALRVIARLFKLTMVFSPVLALYPLHWITSRGRGVLRGSGDGETASADAHELSLKHAGQSSGSSSPLAASWYYRLCLFCVEWSGAACIKTMQWAGSRPDMFGSDFCAVFSRLQDSTRPHSRNHTERAMAEAFGEEWGETMRLDSLLGSGCIAQVYKGVVLVDDPENPGQKVERPVAVKVRHPGVEKDIDADLDILRLVVGLLDKIDRGPVKNLRWLNLPGFIEEMALMLKVQLDLRREGEHLVRFNENFEGNETVVFPRLVKGYAPTKGVLCETFHEGQPLMAFVGQNKADQKLLTKMCTEAVKAVCQMIFLDNFTHGDLHPGNVLVTDDYKFVLLDVGITTVHSEKDHKLLSDVLAAFIRKQGRKAGRYMIENSNARLERAGDRAVDEERFCDKIEQVTIAASGKDYFMEHLGTYITYICNSASAHHVMLNQAFISSALAVKVQEGIALALDPSIEIWRIAIPIILEGERRHGRVGERAREMLGIRGGIADWFAGTKPAAACSGD</sequence>
<dbReference type="Proteomes" id="UP000291116">
    <property type="component" value="Unassembled WGS sequence"/>
</dbReference>
<accession>A0A448YU98</accession>
<dbReference type="InterPro" id="IPR052402">
    <property type="entry name" value="ADCK_kinase"/>
</dbReference>
<organism evidence="3 4">
    <name type="scientific">Pseudo-nitzschia multistriata</name>
    <dbReference type="NCBI Taxonomy" id="183589"/>
    <lineage>
        <taxon>Eukaryota</taxon>
        <taxon>Sar</taxon>
        <taxon>Stramenopiles</taxon>
        <taxon>Ochrophyta</taxon>
        <taxon>Bacillariophyta</taxon>
        <taxon>Bacillariophyceae</taxon>
        <taxon>Bacillariophycidae</taxon>
        <taxon>Bacillariales</taxon>
        <taxon>Bacillariaceae</taxon>
        <taxon>Pseudo-nitzschia</taxon>
    </lineage>
</organism>
<feature type="compositionally biased region" description="Basic residues" evidence="1">
    <location>
        <begin position="44"/>
        <end position="55"/>
    </location>
</feature>
<dbReference type="GO" id="GO:0004672">
    <property type="term" value="F:protein kinase activity"/>
    <property type="evidence" value="ECO:0007669"/>
    <property type="project" value="InterPro"/>
</dbReference>
<evidence type="ECO:0000313" key="4">
    <source>
        <dbReference type="Proteomes" id="UP000291116"/>
    </source>
</evidence>
<dbReference type="SUPFAM" id="SSF56112">
    <property type="entry name" value="Protein kinase-like (PK-like)"/>
    <property type="match status" value="1"/>
</dbReference>
<feature type="region of interest" description="Disordered" evidence="1">
    <location>
        <begin position="15"/>
        <end position="63"/>
    </location>
</feature>
<dbReference type="GO" id="GO:0005739">
    <property type="term" value="C:mitochondrion"/>
    <property type="evidence" value="ECO:0007669"/>
    <property type="project" value="TreeGrafter"/>
</dbReference>
<name>A0A448YU98_9STRA</name>
<dbReference type="GO" id="GO:0005524">
    <property type="term" value="F:ATP binding"/>
    <property type="evidence" value="ECO:0007669"/>
    <property type="project" value="InterPro"/>
</dbReference>
<dbReference type="PANTHER" id="PTHR45890:SF1">
    <property type="entry name" value="AARF DOMAIN CONTAINING KINASE 2"/>
    <property type="match status" value="1"/>
</dbReference>
<dbReference type="InterPro" id="IPR011009">
    <property type="entry name" value="Kinase-like_dom_sf"/>
</dbReference>
<dbReference type="PANTHER" id="PTHR45890">
    <property type="entry name" value="AARF DOMAIN CONTAINING KINASE 2 (PREDICTED)"/>
    <property type="match status" value="1"/>
</dbReference>
<reference evidence="3 4" key="1">
    <citation type="submission" date="2019-01" db="EMBL/GenBank/DDBJ databases">
        <authorList>
            <person name="Ferrante I. M."/>
        </authorList>
    </citation>
    <scope>NUCLEOTIDE SEQUENCE [LARGE SCALE GENOMIC DNA]</scope>
    <source>
        <strain evidence="3 4">B856</strain>
    </source>
</reference>
<protein>
    <recommendedName>
        <fullName evidence="2">Protein kinase domain-containing protein</fullName>
    </recommendedName>
</protein>
<dbReference type="InterPro" id="IPR000719">
    <property type="entry name" value="Prot_kinase_dom"/>
</dbReference>
<evidence type="ECO:0000259" key="2">
    <source>
        <dbReference type="PROSITE" id="PS50011"/>
    </source>
</evidence>
<dbReference type="Pfam" id="PF03109">
    <property type="entry name" value="ABC1"/>
    <property type="match status" value="1"/>
</dbReference>
<dbReference type="Gene3D" id="1.10.510.10">
    <property type="entry name" value="Transferase(Phosphotransferase) domain 1"/>
    <property type="match status" value="1"/>
</dbReference>
<dbReference type="OrthoDB" id="427480at2759"/>
<dbReference type="PROSITE" id="PS50011">
    <property type="entry name" value="PROTEIN_KINASE_DOM"/>
    <property type="match status" value="1"/>
</dbReference>
<evidence type="ECO:0000256" key="1">
    <source>
        <dbReference type="SAM" id="MobiDB-lite"/>
    </source>
</evidence>
<dbReference type="InterPro" id="IPR004147">
    <property type="entry name" value="ABC1_dom"/>
</dbReference>
<evidence type="ECO:0000313" key="3">
    <source>
        <dbReference type="EMBL" id="VEU33341.1"/>
    </source>
</evidence>
<dbReference type="EMBL" id="CAACVS010000001">
    <property type="protein sequence ID" value="VEU33341.1"/>
    <property type="molecule type" value="Genomic_DNA"/>
</dbReference>
<proteinExistence type="predicted"/>